<dbReference type="OrthoDB" id="388740at2759"/>
<evidence type="ECO:0008006" key="6">
    <source>
        <dbReference type="Google" id="ProtNLM"/>
    </source>
</evidence>
<feature type="compositionally biased region" description="Polar residues" evidence="2">
    <location>
        <begin position="343"/>
        <end position="358"/>
    </location>
</feature>
<name>A0A0J9SYD2_PLAV1</name>
<dbReference type="Pfam" id="PF05795">
    <property type="entry name" value="Plasmodium_Vir"/>
    <property type="match status" value="1"/>
</dbReference>
<feature type="coiled-coil region" evidence="1">
    <location>
        <begin position="58"/>
        <end position="85"/>
    </location>
</feature>
<evidence type="ECO:0000256" key="3">
    <source>
        <dbReference type="SAM" id="Phobius"/>
    </source>
</evidence>
<organism evidence="4 5">
    <name type="scientific">Plasmodium vivax (strain Brazil I)</name>
    <dbReference type="NCBI Taxonomy" id="1033975"/>
    <lineage>
        <taxon>Eukaryota</taxon>
        <taxon>Sar</taxon>
        <taxon>Alveolata</taxon>
        <taxon>Apicomplexa</taxon>
        <taxon>Aconoidasida</taxon>
        <taxon>Haemosporida</taxon>
        <taxon>Plasmodiidae</taxon>
        <taxon>Plasmodium</taxon>
        <taxon>Plasmodium (Plasmodium)</taxon>
    </lineage>
</organism>
<accession>A0A0J9SYD2</accession>
<evidence type="ECO:0000313" key="4">
    <source>
        <dbReference type="EMBL" id="KMZ87874.1"/>
    </source>
</evidence>
<proteinExistence type="predicted"/>
<feature type="region of interest" description="Disordered" evidence="2">
    <location>
        <begin position="332"/>
        <end position="364"/>
    </location>
</feature>
<evidence type="ECO:0000313" key="5">
    <source>
        <dbReference type="Proteomes" id="UP000053327"/>
    </source>
</evidence>
<gene>
    <name evidence="4" type="ORF">PVBG_05811</name>
</gene>
<keyword evidence="1" id="KW-0175">Coiled coil</keyword>
<dbReference type="Proteomes" id="UP000053327">
    <property type="component" value="Unassembled WGS sequence"/>
</dbReference>
<feature type="compositionally biased region" description="Polar residues" evidence="2">
    <location>
        <begin position="248"/>
        <end position="259"/>
    </location>
</feature>
<dbReference type="InterPro" id="IPR008780">
    <property type="entry name" value="Plasmodium_Vir"/>
</dbReference>
<evidence type="ECO:0000256" key="1">
    <source>
        <dbReference type="SAM" id="Coils"/>
    </source>
</evidence>
<reference evidence="4 5" key="1">
    <citation type="submission" date="2011-08" db="EMBL/GenBank/DDBJ databases">
        <title>The Genome Sequence of Plasmodium vivax Brazil I.</title>
        <authorList>
            <consortium name="The Broad Institute Genome Sequencing Platform"/>
            <consortium name="The Broad Institute Genome Sequencing Center for Infectious Disease"/>
            <person name="Neafsey D."/>
            <person name="Carlton J."/>
            <person name="Barnwell J."/>
            <person name="Collins W."/>
            <person name="Escalante A."/>
            <person name="Mullikin J."/>
            <person name="Saul A."/>
            <person name="Guigo R."/>
            <person name="Camara F."/>
            <person name="Young S.K."/>
            <person name="Zeng Q."/>
            <person name="Gargeya S."/>
            <person name="Fitzgerald M."/>
            <person name="Haas B."/>
            <person name="Abouelleil A."/>
            <person name="Alvarado L."/>
            <person name="Arachchi H.M."/>
            <person name="Berlin A."/>
            <person name="Brown A."/>
            <person name="Chapman S.B."/>
            <person name="Chen Z."/>
            <person name="Dunbar C."/>
            <person name="Freedman E."/>
            <person name="Gearin G."/>
            <person name="Gellesch M."/>
            <person name="Goldberg J."/>
            <person name="Griggs A."/>
            <person name="Gujja S."/>
            <person name="Heiman D."/>
            <person name="Howarth C."/>
            <person name="Larson L."/>
            <person name="Lui A."/>
            <person name="MacDonald P.J.P."/>
            <person name="Montmayeur A."/>
            <person name="Murphy C."/>
            <person name="Neiman D."/>
            <person name="Pearson M."/>
            <person name="Priest M."/>
            <person name="Roberts A."/>
            <person name="Saif S."/>
            <person name="Shea T."/>
            <person name="Shenoy N."/>
            <person name="Sisk P."/>
            <person name="Stolte C."/>
            <person name="Sykes S."/>
            <person name="Wortman J."/>
            <person name="Nusbaum C."/>
            <person name="Birren B."/>
        </authorList>
    </citation>
    <scope>NUCLEOTIDE SEQUENCE [LARGE SCALE GENOMIC DNA]</scope>
    <source>
        <strain evidence="4 5">Brazil I</strain>
    </source>
</reference>
<keyword evidence="3" id="KW-1133">Transmembrane helix</keyword>
<keyword evidence="3" id="KW-0472">Membrane</keyword>
<feature type="region of interest" description="Disordered" evidence="2">
    <location>
        <begin position="248"/>
        <end position="296"/>
    </location>
</feature>
<sequence length="483" mass="54081">MAKPSSTPVVVSAAELEKSALALKLNTLYEALFPEKEKSKFDEQCNKLNTHDKTYVGVRELCSKFARALEKAAELKDKKEEHKNSCNYLHYWLYDEIGRIKTVDRSKKMDSIPFFNVLIDAVNKVNEQIKVGKCTLTFDKNVTLDELVKRKISYIYFKKYNDIKGNIKPEKKDECSKYFTYLTNMKSLYDKYYKEHCVNRWFLSPPVPDYLSCTQSFDPKNLLSSVEGCKPKEAASSGFTFFGLLSGSPSSRTPATRSATVAKETPRAEGSEAKITASAKNPSPDVLPKDKGAKGGTEAIVTVDRSKGLTSSKSQVTVVGSPRPAAEATVRNSAVTGGGLPSQVANLQPRLSSSSPQGGSPRENTLAAVSATLQIRDSTLPVPIVDPPGPLEGVSDKVDSNFYRNIIMGVAILGTIFFLFYYNMTSGLKSRFPKRKRKQKIFEHNYYEEYEKELVKYDSENESLDSQSDRYYLNYQPEGDYDY</sequence>
<evidence type="ECO:0000256" key="2">
    <source>
        <dbReference type="SAM" id="MobiDB-lite"/>
    </source>
</evidence>
<feature type="transmembrane region" description="Helical" evidence="3">
    <location>
        <begin position="402"/>
        <end position="422"/>
    </location>
</feature>
<keyword evidence="3" id="KW-0812">Transmembrane</keyword>
<dbReference type="AlphaFoldDB" id="A0A0J9SYD2"/>
<protein>
    <recommendedName>
        <fullName evidence="6">Variable surface protein Vir12-like protein</fullName>
    </recommendedName>
</protein>
<dbReference type="EMBL" id="KQ234785">
    <property type="protein sequence ID" value="KMZ87874.1"/>
    <property type="molecule type" value="Genomic_DNA"/>
</dbReference>
<feature type="region of interest" description="Disordered" evidence="2">
    <location>
        <begin position="458"/>
        <end position="483"/>
    </location>
</feature>